<keyword evidence="3" id="KW-1185">Reference proteome</keyword>
<feature type="compositionally biased region" description="Pro residues" evidence="1">
    <location>
        <begin position="52"/>
        <end position="66"/>
    </location>
</feature>
<dbReference type="PRINTS" id="PR01217">
    <property type="entry name" value="PRICHEXTENSN"/>
</dbReference>
<protein>
    <submittedName>
        <fullName evidence="2">Uncharacterized protein</fullName>
    </submittedName>
</protein>
<evidence type="ECO:0000313" key="3">
    <source>
        <dbReference type="Proteomes" id="UP001174691"/>
    </source>
</evidence>
<feature type="region of interest" description="Disordered" evidence="1">
    <location>
        <begin position="37"/>
        <end position="73"/>
    </location>
</feature>
<evidence type="ECO:0000256" key="1">
    <source>
        <dbReference type="SAM" id="MobiDB-lite"/>
    </source>
</evidence>
<dbReference type="EMBL" id="JANBVN010000168">
    <property type="protein sequence ID" value="KAJ9136957.1"/>
    <property type="molecule type" value="Genomic_DNA"/>
</dbReference>
<comment type="caution">
    <text evidence="2">The sequence shown here is derived from an EMBL/GenBank/DDBJ whole genome shotgun (WGS) entry which is preliminary data.</text>
</comment>
<feature type="region of interest" description="Disordered" evidence="1">
    <location>
        <begin position="146"/>
        <end position="267"/>
    </location>
</feature>
<dbReference type="AlphaFoldDB" id="A0AA38RQ91"/>
<sequence>MVELSLRQKLLKLLESHKKTPPPVLILKVPGIVVSSGSESDESIAHPRPKRYTPPPEPEPEPPPPKKPPRMWNPVINESPEFGTNHPTLLDFLGLAQYNATCRLGELLGKLDDKLDKLMFKVELRKCKLSPKVGGLDDKQAQVEEVRASKFKPKPGVQQRTPKPRPVRRRSTTKPKPRPTLRQSTTKPKLKAEGQQSTPGSKPKKVRWSDAEVQQSTPKPKAKAEEQQSTLEPKSGARKFPLKPKPEVQQSSLKPKPGVRKFPLKPEPEAEQFNKLLTKSEAHYEPEYQVRASFLFSIT</sequence>
<reference evidence="2" key="1">
    <citation type="submission" date="2022-07" db="EMBL/GenBank/DDBJ databases">
        <title>Fungi with potential for degradation of polypropylene.</title>
        <authorList>
            <person name="Gostincar C."/>
        </authorList>
    </citation>
    <scope>NUCLEOTIDE SEQUENCE</scope>
    <source>
        <strain evidence="2">EXF-13287</strain>
    </source>
</reference>
<gene>
    <name evidence="2" type="ORF">NKR19_g8402</name>
</gene>
<name>A0AA38RQ91_9PEZI</name>
<evidence type="ECO:0000313" key="2">
    <source>
        <dbReference type="EMBL" id="KAJ9136957.1"/>
    </source>
</evidence>
<organism evidence="2 3">
    <name type="scientific">Coniochaeta hoffmannii</name>
    <dbReference type="NCBI Taxonomy" id="91930"/>
    <lineage>
        <taxon>Eukaryota</taxon>
        <taxon>Fungi</taxon>
        <taxon>Dikarya</taxon>
        <taxon>Ascomycota</taxon>
        <taxon>Pezizomycotina</taxon>
        <taxon>Sordariomycetes</taxon>
        <taxon>Sordariomycetidae</taxon>
        <taxon>Coniochaetales</taxon>
        <taxon>Coniochaetaceae</taxon>
        <taxon>Coniochaeta</taxon>
    </lineage>
</organism>
<dbReference type="Proteomes" id="UP001174691">
    <property type="component" value="Unassembled WGS sequence"/>
</dbReference>
<proteinExistence type="predicted"/>
<accession>A0AA38RQ91</accession>
<feature type="compositionally biased region" description="Basic residues" evidence="1">
    <location>
        <begin position="162"/>
        <end position="179"/>
    </location>
</feature>